<keyword evidence="2" id="KW-1185">Reference proteome</keyword>
<protein>
    <submittedName>
        <fullName evidence="1">Uncharacterized protein</fullName>
    </submittedName>
</protein>
<comment type="caution">
    <text evidence="1">The sequence shown here is derived from an EMBL/GenBank/DDBJ whole genome shotgun (WGS) entry which is preliminary data.</text>
</comment>
<organism evidence="1 2">
    <name type="scientific">Staurois parvus</name>
    <dbReference type="NCBI Taxonomy" id="386267"/>
    <lineage>
        <taxon>Eukaryota</taxon>
        <taxon>Metazoa</taxon>
        <taxon>Chordata</taxon>
        <taxon>Craniata</taxon>
        <taxon>Vertebrata</taxon>
        <taxon>Euteleostomi</taxon>
        <taxon>Amphibia</taxon>
        <taxon>Batrachia</taxon>
        <taxon>Anura</taxon>
        <taxon>Neobatrachia</taxon>
        <taxon>Ranoidea</taxon>
        <taxon>Ranidae</taxon>
        <taxon>Staurois</taxon>
    </lineage>
</organism>
<feature type="non-terminal residue" evidence="1">
    <location>
        <position position="1"/>
    </location>
</feature>
<evidence type="ECO:0000313" key="1">
    <source>
        <dbReference type="EMBL" id="CAI9562542.1"/>
    </source>
</evidence>
<proteinExistence type="predicted"/>
<sequence>PDSARTGVWSYTLCNNYKSSQTLGLVVTSKAANANVPPISVDVHMNEDTNYYPTTMIVYASVSQGLLPVKGAKVTAIITSEKGNLTTLELLDNGAGKVVMKPPDPLG</sequence>
<name>A0ABN9CQU1_9NEOB</name>
<dbReference type="EMBL" id="CATNWA010011919">
    <property type="protein sequence ID" value="CAI9562542.1"/>
    <property type="molecule type" value="Genomic_DNA"/>
</dbReference>
<feature type="non-terminal residue" evidence="1">
    <location>
        <position position="107"/>
    </location>
</feature>
<evidence type="ECO:0000313" key="2">
    <source>
        <dbReference type="Proteomes" id="UP001162483"/>
    </source>
</evidence>
<reference evidence="1" key="1">
    <citation type="submission" date="2023-05" db="EMBL/GenBank/DDBJ databases">
        <authorList>
            <person name="Stuckert A."/>
        </authorList>
    </citation>
    <scope>NUCLEOTIDE SEQUENCE</scope>
</reference>
<gene>
    <name evidence="1" type="ORF">SPARVUS_LOCUS5628472</name>
</gene>
<dbReference type="Proteomes" id="UP001162483">
    <property type="component" value="Unassembled WGS sequence"/>
</dbReference>
<accession>A0ABN9CQU1</accession>